<dbReference type="Gene3D" id="1.10.357.10">
    <property type="entry name" value="Tetracycline Repressor, domain 2"/>
    <property type="match status" value="1"/>
</dbReference>
<dbReference type="Pfam" id="PF00440">
    <property type="entry name" value="TetR_N"/>
    <property type="match status" value="1"/>
</dbReference>
<dbReference type="PROSITE" id="PS50977">
    <property type="entry name" value="HTH_TETR_2"/>
    <property type="match status" value="1"/>
</dbReference>
<gene>
    <name evidence="3" type="ORF">ASZ90_019829</name>
</gene>
<dbReference type="EMBL" id="LNQE01001909">
    <property type="protein sequence ID" value="KUG02753.1"/>
    <property type="molecule type" value="Genomic_DNA"/>
</dbReference>
<dbReference type="PANTHER" id="PTHR43479">
    <property type="entry name" value="ACREF/ENVCD OPERON REPRESSOR-RELATED"/>
    <property type="match status" value="1"/>
</dbReference>
<dbReference type="SUPFAM" id="SSF46689">
    <property type="entry name" value="Homeodomain-like"/>
    <property type="match status" value="1"/>
</dbReference>
<dbReference type="InterPro" id="IPR009057">
    <property type="entry name" value="Homeodomain-like_sf"/>
</dbReference>
<dbReference type="AlphaFoldDB" id="A0A0W8E2T5"/>
<dbReference type="PANTHER" id="PTHR43479:SF20">
    <property type="entry name" value="HTH TETR-TYPE DOMAIN-CONTAINING PROTEIN"/>
    <property type="match status" value="1"/>
</dbReference>
<keyword evidence="1" id="KW-0238">DNA-binding</keyword>
<proteinExistence type="predicted"/>
<accession>A0A0W8E2T5</accession>
<organism evidence="3">
    <name type="scientific">hydrocarbon metagenome</name>
    <dbReference type="NCBI Taxonomy" id="938273"/>
    <lineage>
        <taxon>unclassified sequences</taxon>
        <taxon>metagenomes</taxon>
        <taxon>ecological metagenomes</taxon>
    </lineage>
</organism>
<dbReference type="InterPro" id="IPR001647">
    <property type="entry name" value="HTH_TetR"/>
</dbReference>
<dbReference type="SUPFAM" id="SSF48498">
    <property type="entry name" value="Tetracyclin repressor-like, C-terminal domain"/>
    <property type="match status" value="1"/>
</dbReference>
<evidence type="ECO:0000313" key="3">
    <source>
        <dbReference type="EMBL" id="KUG02753.1"/>
    </source>
</evidence>
<sequence length="193" mass="22190">MEKKRYHHGNLKECLIEAGIDLINKEGEKHFSLRKVAALCGVSNAAPYSHFKSKEELLITMQNYVTDQFTAELKKSIKGEDLDSPTAIIKLGKSYVMFFIRNPQYFEFLFSQSFVRVNLNLNDDGSNNYPPFELLRKTTFRVLGKMGMPKEKIKDTVISEWATVHGLAAIATMEGISYDYDWEQKIEDIIVHK</sequence>
<dbReference type="PRINTS" id="PR00455">
    <property type="entry name" value="HTHTETR"/>
</dbReference>
<evidence type="ECO:0000256" key="1">
    <source>
        <dbReference type="ARBA" id="ARBA00023125"/>
    </source>
</evidence>
<evidence type="ECO:0000259" key="2">
    <source>
        <dbReference type="PROSITE" id="PS50977"/>
    </source>
</evidence>
<dbReference type="InterPro" id="IPR036271">
    <property type="entry name" value="Tet_transcr_reg_TetR-rel_C_sf"/>
</dbReference>
<dbReference type="GO" id="GO:0003677">
    <property type="term" value="F:DNA binding"/>
    <property type="evidence" value="ECO:0007669"/>
    <property type="project" value="UniProtKB-KW"/>
</dbReference>
<comment type="caution">
    <text evidence="3">The sequence shown here is derived from an EMBL/GenBank/DDBJ whole genome shotgun (WGS) entry which is preliminary data.</text>
</comment>
<name>A0A0W8E2T5_9ZZZZ</name>
<protein>
    <submittedName>
        <fullName evidence="3">Transcriptional regulator, tetr family</fullName>
    </submittedName>
</protein>
<feature type="domain" description="HTH tetR-type" evidence="2">
    <location>
        <begin position="9"/>
        <end position="69"/>
    </location>
</feature>
<dbReference type="InterPro" id="IPR050624">
    <property type="entry name" value="HTH-type_Tx_Regulator"/>
</dbReference>
<reference evidence="3" key="1">
    <citation type="journal article" date="2015" name="Proc. Natl. Acad. Sci. U.S.A.">
        <title>Networks of energetic and metabolic interactions define dynamics in microbial communities.</title>
        <authorList>
            <person name="Embree M."/>
            <person name="Liu J.K."/>
            <person name="Al-Bassam M.M."/>
            <person name="Zengler K."/>
        </authorList>
    </citation>
    <scope>NUCLEOTIDE SEQUENCE</scope>
</reference>